<dbReference type="EMBL" id="MU860235">
    <property type="protein sequence ID" value="KAK4235821.1"/>
    <property type="molecule type" value="Genomic_DNA"/>
</dbReference>
<accession>A0AAN7C5K0</accession>
<reference evidence="1" key="2">
    <citation type="submission" date="2023-05" db="EMBL/GenBank/DDBJ databases">
        <authorList>
            <consortium name="Lawrence Berkeley National Laboratory"/>
            <person name="Steindorff A."/>
            <person name="Hensen N."/>
            <person name="Bonometti L."/>
            <person name="Westerberg I."/>
            <person name="Brannstrom I.O."/>
            <person name="Guillou S."/>
            <person name="Cros-Aarteil S."/>
            <person name="Calhoun S."/>
            <person name="Haridas S."/>
            <person name="Kuo A."/>
            <person name="Mondo S."/>
            <person name="Pangilinan J."/>
            <person name="Riley R."/>
            <person name="Labutti K."/>
            <person name="Andreopoulos B."/>
            <person name="Lipzen A."/>
            <person name="Chen C."/>
            <person name="Yanf M."/>
            <person name="Daum C."/>
            <person name="Ng V."/>
            <person name="Clum A."/>
            <person name="Ohm R."/>
            <person name="Martin F."/>
            <person name="Silar P."/>
            <person name="Natvig D."/>
            <person name="Lalanne C."/>
            <person name="Gautier V."/>
            <person name="Ament-Velasquez S.L."/>
            <person name="Kruys A."/>
            <person name="Hutchinson M.I."/>
            <person name="Powell A.J."/>
            <person name="Barry K."/>
            <person name="Miller A.N."/>
            <person name="Grigoriev I.V."/>
            <person name="Debuchy R."/>
            <person name="Gladieux P."/>
            <person name="Thoren M.H."/>
            <person name="Johannesson H."/>
        </authorList>
    </citation>
    <scope>NUCLEOTIDE SEQUENCE</scope>
    <source>
        <strain evidence="1">CBS 532.94</strain>
    </source>
</reference>
<name>A0AAN7C5K0_9PEZI</name>
<proteinExistence type="predicted"/>
<keyword evidence="2" id="KW-1185">Reference proteome</keyword>
<dbReference type="AlphaFoldDB" id="A0AAN7C5K0"/>
<dbReference type="Proteomes" id="UP001303760">
    <property type="component" value="Unassembled WGS sequence"/>
</dbReference>
<evidence type="ECO:0000313" key="1">
    <source>
        <dbReference type="EMBL" id="KAK4235821.1"/>
    </source>
</evidence>
<gene>
    <name evidence="1" type="ORF">C8A03DRAFT_46089</name>
</gene>
<protein>
    <submittedName>
        <fullName evidence="1">Uncharacterized protein</fullName>
    </submittedName>
</protein>
<reference evidence="1" key="1">
    <citation type="journal article" date="2023" name="Mol. Phylogenet. Evol.">
        <title>Genome-scale phylogeny and comparative genomics of the fungal order Sordariales.</title>
        <authorList>
            <person name="Hensen N."/>
            <person name="Bonometti L."/>
            <person name="Westerberg I."/>
            <person name="Brannstrom I.O."/>
            <person name="Guillou S."/>
            <person name="Cros-Aarteil S."/>
            <person name="Calhoun S."/>
            <person name="Haridas S."/>
            <person name="Kuo A."/>
            <person name="Mondo S."/>
            <person name="Pangilinan J."/>
            <person name="Riley R."/>
            <person name="LaButti K."/>
            <person name="Andreopoulos B."/>
            <person name="Lipzen A."/>
            <person name="Chen C."/>
            <person name="Yan M."/>
            <person name="Daum C."/>
            <person name="Ng V."/>
            <person name="Clum A."/>
            <person name="Steindorff A."/>
            <person name="Ohm R.A."/>
            <person name="Martin F."/>
            <person name="Silar P."/>
            <person name="Natvig D.O."/>
            <person name="Lalanne C."/>
            <person name="Gautier V."/>
            <person name="Ament-Velasquez S.L."/>
            <person name="Kruys A."/>
            <person name="Hutchinson M.I."/>
            <person name="Powell A.J."/>
            <person name="Barry K."/>
            <person name="Miller A.N."/>
            <person name="Grigoriev I.V."/>
            <person name="Debuchy R."/>
            <person name="Gladieux P."/>
            <person name="Hiltunen Thoren M."/>
            <person name="Johannesson H."/>
        </authorList>
    </citation>
    <scope>NUCLEOTIDE SEQUENCE</scope>
    <source>
        <strain evidence="1">CBS 532.94</strain>
    </source>
</reference>
<evidence type="ECO:0000313" key="2">
    <source>
        <dbReference type="Proteomes" id="UP001303760"/>
    </source>
</evidence>
<organism evidence="1 2">
    <name type="scientific">Achaetomium macrosporum</name>
    <dbReference type="NCBI Taxonomy" id="79813"/>
    <lineage>
        <taxon>Eukaryota</taxon>
        <taxon>Fungi</taxon>
        <taxon>Dikarya</taxon>
        <taxon>Ascomycota</taxon>
        <taxon>Pezizomycotina</taxon>
        <taxon>Sordariomycetes</taxon>
        <taxon>Sordariomycetidae</taxon>
        <taxon>Sordariales</taxon>
        <taxon>Chaetomiaceae</taxon>
        <taxon>Achaetomium</taxon>
    </lineage>
</organism>
<sequence length="379" mass="43825">MWQQEKCMKEGMPVYDWCRDVYDRYRDVRISALCAPDLQSTSRHYGLQCNTSQPSRWASPISASANVDADYRQLRGKPDKAYAYICWCQPPFLEQENDNDEHQHEHEDDSCDAGKTCLCTKPAHEHPDHKWISTWAARCKFFGTVDMVHYRNLGNFGMHTFTDHEAYGAIEVFENLLLDFVESEGNWREQWVLCETLAFFLRTDLAEAVMMIDDPNWLAEIIRLVGRAFLAMLARLEREHRLGPNSEVRNLGLIMAMFVKVWADMPAVYTRSGAKEETVELRGHDGSTTTYTFNLRGLDEYITGYAERHSITLHGAFQKYEKKHGRLRGRIQLPTIGGDEYDITPWDAARRKNASLTGRDPFSQRQLMALRMGMTIQFA</sequence>
<comment type="caution">
    <text evidence="1">The sequence shown here is derived from an EMBL/GenBank/DDBJ whole genome shotgun (WGS) entry which is preliminary data.</text>
</comment>